<feature type="transmembrane region" description="Helical" evidence="6">
    <location>
        <begin position="1354"/>
        <end position="1374"/>
    </location>
</feature>
<dbReference type="Gene3D" id="1.20.58.340">
    <property type="entry name" value="Magnesium transport protein CorA, transmembrane region"/>
    <property type="match status" value="1"/>
</dbReference>
<reference evidence="9" key="1">
    <citation type="journal article" date="2017" name="Nat. Microbiol.">
        <title>Global analysis of biosynthetic gene clusters reveals vast potential of secondary metabolite production in Penicillium species.</title>
        <authorList>
            <person name="Nielsen J.C."/>
            <person name="Grijseels S."/>
            <person name="Prigent S."/>
            <person name="Ji B."/>
            <person name="Dainat J."/>
            <person name="Nielsen K.F."/>
            <person name="Frisvad J.C."/>
            <person name="Workman M."/>
            <person name="Nielsen J."/>
        </authorList>
    </citation>
    <scope>NUCLEOTIDE SEQUENCE [LARGE SCALE GENOMIC DNA]</scope>
    <source>
        <strain evidence="9">IBT 11843</strain>
    </source>
</reference>
<feature type="domain" description="Ubiquitin-like" evidence="7">
    <location>
        <begin position="620"/>
        <end position="698"/>
    </location>
</feature>
<dbReference type="Pfam" id="PF01544">
    <property type="entry name" value="CorA"/>
    <property type="match status" value="1"/>
</dbReference>
<dbReference type="GO" id="GO:0005886">
    <property type="term" value="C:plasma membrane"/>
    <property type="evidence" value="ECO:0007669"/>
    <property type="project" value="UniProtKB-SubCell"/>
</dbReference>
<dbReference type="EMBL" id="MDYL01000002">
    <property type="protein sequence ID" value="OQD77753.1"/>
    <property type="molecule type" value="Genomic_DNA"/>
</dbReference>
<evidence type="ECO:0000256" key="5">
    <source>
        <dbReference type="SAM" id="MobiDB-lite"/>
    </source>
</evidence>
<proteinExistence type="predicted"/>
<evidence type="ECO:0000256" key="2">
    <source>
        <dbReference type="ARBA" id="ARBA00022692"/>
    </source>
</evidence>
<dbReference type="Pfam" id="PF22893">
    <property type="entry name" value="ULD_2"/>
    <property type="match status" value="1"/>
</dbReference>
<feature type="compositionally biased region" description="Basic residues" evidence="5">
    <location>
        <begin position="707"/>
        <end position="717"/>
    </location>
</feature>
<feature type="compositionally biased region" description="Low complexity" evidence="5">
    <location>
        <begin position="43"/>
        <end position="57"/>
    </location>
</feature>
<feature type="region of interest" description="Disordered" evidence="5">
    <location>
        <begin position="818"/>
        <end position="930"/>
    </location>
</feature>
<gene>
    <name evidence="8" type="ORF">PENDEC_c002G04699</name>
</gene>
<dbReference type="Proteomes" id="UP000191522">
    <property type="component" value="Unassembled WGS sequence"/>
</dbReference>
<comment type="caution">
    <text evidence="8">The sequence shown here is derived from an EMBL/GenBank/DDBJ whole genome shotgun (WGS) entry which is preliminary data.</text>
</comment>
<comment type="subcellular location">
    <subcellularLocation>
        <location evidence="1">Cell membrane</location>
        <topology evidence="1">Multi-pass membrane protein</topology>
    </subcellularLocation>
</comment>
<dbReference type="InterPro" id="IPR002523">
    <property type="entry name" value="MgTranspt_CorA/ZnTranspt_ZntB"/>
</dbReference>
<feature type="region of interest" description="Disordered" evidence="5">
    <location>
        <begin position="145"/>
        <end position="175"/>
    </location>
</feature>
<protein>
    <recommendedName>
        <fullName evidence="7">Ubiquitin-like domain-containing protein</fullName>
    </recommendedName>
</protein>
<evidence type="ECO:0000259" key="7">
    <source>
        <dbReference type="Pfam" id="PF22893"/>
    </source>
</evidence>
<keyword evidence="3 6" id="KW-1133">Transmembrane helix</keyword>
<accession>A0A1V6PLH0</accession>
<feature type="compositionally biased region" description="Polar residues" evidence="5">
    <location>
        <begin position="8"/>
        <end position="26"/>
    </location>
</feature>
<dbReference type="InterPro" id="IPR054464">
    <property type="entry name" value="ULD_fung"/>
</dbReference>
<feature type="compositionally biased region" description="Polar residues" evidence="5">
    <location>
        <begin position="69"/>
        <end position="78"/>
    </location>
</feature>
<sequence length="1423" mass="161833">MSEHNPDVHSSTNGSDSIAGSPTESVHSYVRPRPQRVARVTFAPPLLSPASSTTSTSEGFVRPRPRSPQRLSYRSQSRYPAPEPIRIPVLADWDDRSPSRFTSNGTHTYASSSDYLDKYPDEDDISPPRFNSNVLKNYEGVYDPASSDFSEPDIGSDIRHASSTRRRNHSRGRNIPTFAASNASRRLVRPIGLLDDSDDERIKVNHVINVRRSRSVDNYGNKEQKWPGSRVFTHQSSFAQDEKAFLETYRIIQSRLVPRSEDDLHDRAVLTYEEKAESSKTEIRWVHIQSNYMNLELFEMEALRQQNLPEATSILIRSAFRYLRQRNEKSYVHGRFLDPTALSFVARDFDDESLLRQEVASIAFLAFPYFTLEPLRVQDPSSAEPIHPVRSLLQFHYSFHSTGQRDTDQVVCKVREVPDVLHVPQTWMLLVNEDLILSMGPNDLAHIGGEYVSLEKVKAGGAMSQIRLVDSEGKQYFLPKRSCQTWLELISMLSTMEEDNAVLTSFTNGSWSDEYELRLGNELITEANWSEAVLRAAHDITIHIVAKFPWSLPRRLRSSRLYSRTEFARRPGSHYARAASHGDDVLVRHPTYINNWHRDDGNSIRQYHTDAVQRHAWQSDKKPIWLKDLDGFELSIPWRVGGTWRKMQSVIGTKMQQSYESRQAYTSGDYILNGPDGPITPADWDEKVRPGCTVELKFTRPEITGRMSRHRSHRRGSKPVPGDENSASAAGQPFSFTPMPPERIDTSRLIEYPGFSSDGALARDADSKAPRVFNEPASVYDIENVAGGPDLTTKAMQFEPSSSRMPLVLWRHSPLNSDTGIHTSAGQQLGGVPRLPRRSTAPQSFVEDFDEDTVEDSSPNEKTSSVDFADLVYPVRRASGDSRGSSSMTRSDESSLGLTESTKLVSSSQLASPEEPAADAQPDTGTETTPTCPIFAWEVAASDALPPTPIGTSESTFEYKHADRTIRAILEEREAEATLYLLKHEREKKLFDSLPECSRREVLAEMKVVGSHLDRSSASEGSVRKRSTQKKLTVITNAIKTLDAFVPVQYQNIHQYWWIKKFYGALLAMTSRYFSDAYLDRIGGRMASFLEKIRQIHARVSRSVDDQKRTFYLPKALVDVFNPMIIYVCICSQVSDELSPEWRLLQRRARKILQSLQIAEYQLISMIHAGDFSEAKVFRRVNAQDIVTMVTERLVQIPNENPTEKSSSDGFNLLQIYRQYILGLELQARTSPNAEIFDEIQRLREELNIIHTVLDQQLEVLDSLRTVWGSLRYPSHQRRRLVKQMKRDLDELEVMADKASMLLRSMIEVRKESNSKAITIFTIVTVIFLPLSFVTSYLGMNSVDIRDGTFKQSLFWIVALPSAAVLIFTLWIVLKFRQSLRRWWPRRRLRGSLRMIAFRLYGAVTTVPSGSASSRTTRETTIM</sequence>
<evidence type="ECO:0000313" key="8">
    <source>
        <dbReference type="EMBL" id="OQD77753.1"/>
    </source>
</evidence>
<dbReference type="GO" id="GO:0015095">
    <property type="term" value="F:magnesium ion transmembrane transporter activity"/>
    <property type="evidence" value="ECO:0007669"/>
    <property type="project" value="TreeGrafter"/>
</dbReference>
<evidence type="ECO:0000313" key="9">
    <source>
        <dbReference type="Proteomes" id="UP000191522"/>
    </source>
</evidence>
<feature type="transmembrane region" description="Helical" evidence="6">
    <location>
        <begin position="1317"/>
        <end position="1334"/>
    </location>
</feature>
<evidence type="ECO:0000256" key="6">
    <source>
        <dbReference type="SAM" id="Phobius"/>
    </source>
</evidence>
<dbReference type="PANTHER" id="PTHR46494:SF1">
    <property type="entry name" value="CORA FAMILY METAL ION TRANSPORTER (EUROFUNG)"/>
    <property type="match status" value="1"/>
</dbReference>
<dbReference type="InterPro" id="IPR045863">
    <property type="entry name" value="CorA_TM1_TM2"/>
</dbReference>
<evidence type="ECO:0000256" key="1">
    <source>
        <dbReference type="ARBA" id="ARBA00004651"/>
    </source>
</evidence>
<feature type="compositionally biased region" description="Basic residues" evidence="5">
    <location>
        <begin position="162"/>
        <end position="172"/>
    </location>
</feature>
<feature type="region of interest" description="Disordered" evidence="5">
    <location>
        <begin position="1"/>
        <end position="80"/>
    </location>
</feature>
<feature type="region of interest" description="Disordered" evidence="5">
    <location>
        <begin position="705"/>
        <end position="742"/>
    </location>
</feature>
<dbReference type="GO" id="GO:0000287">
    <property type="term" value="F:magnesium ion binding"/>
    <property type="evidence" value="ECO:0007669"/>
    <property type="project" value="TreeGrafter"/>
</dbReference>
<feature type="compositionally biased region" description="Polar residues" evidence="5">
    <location>
        <begin position="818"/>
        <end position="827"/>
    </location>
</feature>
<organism evidence="8 9">
    <name type="scientific">Penicillium decumbens</name>
    <dbReference type="NCBI Taxonomy" id="69771"/>
    <lineage>
        <taxon>Eukaryota</taxon>
        <taxon>Fungi</taxon>
        <taxon>Dikarya</taxon>
        <taxon>Ascomycota</taxon>
        <taxon>Pezizomycotina</taxon>
        <taxon>Eurotiomycetes</taxon>
        <taxon>Eurotiomycetidae</taxon>
        <taxon>Eurotiales</taxon>
        <taxon>Aspergillaceae</taxon>
        <taxon>Penicillium</taxon>
    </lineage>
</organism>
<feature type="compositionally biased region" description="Polar residues" evidence="5">
    <location>
        <begin position="99"/>
        <end position="114"/>
    </location>
</feature>
<dbReference type="OrthoDB" id="5430750at2759"/>
<feature type="compositionally biased region" description="Polar residues" evidence="5">
    <location>
        <begin position="896"/>
        <end position="911"/>
    </location>
</feature>
<dbReference type="PANTHER" id="PTHR46494">
    <property type="entry name" value="CORA FAMILY METAL ION TRANSPORTER (EUROFUNG)"/>
    <property type="match status" value="1"/>
</dbReference>
<evidence type="ECO:0000256" key="3">
    <source>
        <dbReference type="ARBA" id="ARBA00022989"/>
    </source>
</evidence>
<keyword evidence="4 6" id="KW-0472">Membrane</keyword>
<dbReference type="OMA" id="FELSIPW"/>
<name>A0A1V6PLH0_PENDC</name>
<dbReference type="SUPFAM" id="SSF144083">
    <property type="entry name" value="Magnesium transport protein CorA, transmembrane region"/>
    <property type="match status" value="1"/>
</dbReference>
<feature type="region of interest" description="Disordered" evidence="5">
    <location>
        <begin position="94"/>
        <end position="131"/>
    </location>
</feature>
<dbReference type="GO" id="GO:0050897">
    <property type="term" value="F:cobalt ion binding"/>
    <property type="evidence" value="ECO:0007669"/>
    <property type="project" value="TreeGrafter"/>
</dbReference>
<keyword evidence="9" id="KW-1185">Reference proteome</keyword>
<keyword evidence="2 6" id="KW-0812">Transmembrane</keyword>
<dbReference type="GO" id="GO:0015087">
    <property type="term" value="F:cobalt ion transmembrane transporter activity"/>
    <property type="evidence" value="ECO:0007669"/>
    <property type="project" value="TreeGrafter"/>
</dbReference>
<evidence type="ECO:0000256" key="4">
    <source>
        <dbReference type="ARBA" id="ARBA00023136"/>
    </source>
</evidence>